<feature type="signal peptide" evidence="6">
    <location>
        <begin position="1"/>
        <end position="34"/>
    </location>
</feature>
<gene>
    <name evidence="8" type="ORF">E8M12_02545</name>
</gene>
<dbReference type="Gene3D" id="3.40.390.80">
    <property type="entry name" value="Peptidase M60, enhancin-like domain 2"/>
    <property type="match status" value="1"/>
</dbReference>
<dbReference type="RefSeq" id="WP_136734508.1">
    <property type="nucleotide sequence ID" value="NZ_SWDB01000004.1"/>
</dbReference>
<dbReference type="PROSITE" id="PS51723">
    <property type="entry name" value="PEPTIDASE_M60"/>
    <property type="match status" value="1"/>
</dbReference>
<name>A0A4U1BAS1_9GAMM</name>
<evidence type="ECO:0000256" key="1">
    <source>
        <dbReference type="ARBA" id="ARBA00004613"/>
    </source>
</evidence>
<dbReference type="OrthoDB" id="9785394at2"/>
<dbReference type="Gene3D" id="2.60.120.1250">
    <property type="entry name" value="Peptidase M60, enhancin-like domain 1"/>
    <property type="match status" value="1"/>
</dbReference>
<evidence type="ECO:0000256" key="6">
    <source>
        <dbReference type="SAM" id="SignalP"/>
    </source>
</evidence>
<dbReference type="InterPro" id="IPR051244">
    <property type="entry name" value="TCAF"/>
</dbReference>
<dbReference type="GO" id="GO:0005509">
    <property type="term" value="F:calcium ion binding"/>
    <property type="evidence" value="ECO:0007669"/>
    <property type="project" value="InterPro"/>
</dbReference>
<keyword evidence="4" id="KW-0106">Calcium</keyword>
<dbReference type="PANTHER" id="PTHR15730">
    <property type="entry name" value="EXPERIMENTAL AUTOIMMUNE PROSTATITIS ANTIGEN 2-RELATED"/>
    <property type="match status" value="1"/>
</dbReference>
<evidence type="ECO:0000313" key="8">
    <source>
        <dbReference type="EMBL" id="TKB47158.1"/>
    </source>
</evidence>
<dbReference type="InterPro" id="IPR059100">
    <property type="entry name" value="TSP3_bac"/>
</dbReference>
<feature type="compositionally biased region" description="Low complexity" evidence="5">
    <location>
        <begin position="1145"/>
        <end position="1155"/>
    </location>
</feature>
<dbReference type="EMBL" id="SWDB01000004">
    <property type="protein sequence ID" value="TKB47158.1"/>
    <property type="molecule type" value="Genomic_DNA"/>
</dbReference>
<dbReference type="SUPFAM" id="SSF103647">
    <property type="entry name" value="TSP type-3 repeat"/>
    <property type="match status" value="1"/>
</dbReference>
<dbReference type="Pfam" id="PF13402">
    <property type="entry name" value="Peptidase_M60"/>
    <property type="match status" value="1"/>
</dbReference>
<dbReference type="AlphaFoldDB" id="A0A4U1BAS1"/>
<dbReference type="InterPro" id="IPR035423">
    <property type="entry name" value="M60-like_N"/>
</dbReference>
<keyword evidence="2" id="KW-0964">Secreted</keyword>
<evidence type="ECO:0000256" key="2">
    <source>
        <dbReference type="ARBA" id="ARBA00022525"/>
    </source>
</evidence>
<organism evidence="8 9">
    <name type="scientific">Thalassotalea mangrovi</name>
    <dbReference type="NCBI Taxonomy" id="2572245"/>
    <lineage>
        <taxon>Bacteria</taxon>
        <taxon>Pseudomonadati</taxon>
        <taxon>Pseudomonadota</taxon>
        <taxon>Gammaproteobacteria</taxon>
        <taxon>Alteromonadales</taxon>
        <taxon>Colwelliaceae</taxon>
        <taxon>Thalassotalea</taxon>
    </lineage>
</organism>
<dbReference type="Pfam" id="PF18884">
    <property type="entry name" value="TSP3_bac"/>
    <property type="match status" value="1"/>
</dbReference>
<feature type="domain" description="Peptidase M60" evidence="7">
    <location>
        <begin position="475"/>
        <end position="794"/>
    </location>
</feature>
<evidence type="ECO:0000256" key="3">
    <source>
        <dbReference type="ARBA" id="ARBA00022729"/>
    </source>
</evidence>
<dbReference type="SMART" id="SM01276">
    <property type="entry name" value="M60-like"/>
    <property type="match status" value="1"/>
</dbReference>
<dbReference type="PROSITE" id="PS51257">
    <property type="entry name" value="PROKAR_LIPOPROTEIN"/>
    <property type="match status" value="1"/>
</dbReference>
<feature type="region of interest" description="Disordered" evidence="5">
    <location>
        <begin position="1064"/>
        <end position="1159"/>
    </location>
</feature>
<evidence type="ECO:0000256" key="4">
    <source>
        <dbReference type="ARBA" id="ARBA00022837"/>
    </source>
</evidence>
<dbReference type="Pfam" id="PF17291">
    <property type="entry name" value="M60-like_N"/>
    <property type="match status" value="1"/>
</dbReference>
<feature type="chain" id="PRO_5020388648" description="Peptidase M60 domain-containing protein" evidence="6">
    <location>
        <begin position="35"/>
        <end position="1185"/>
    </location>
</feature>
<dbReference type="InterPro" id="IPR028974">
    <property type="entry name" value="TSP_type-3_rpt"/>
</dbReference>
<dbReference type="PANTHER" id="PTHR15730:SF5">
    <property type="entry name" value="SI:CH211-210B2.2-RELATED"/>
    <property type="match status" value="1"/>
</dbReference>
<comment type="subcellular location">
    <subcellularLocation>
        <location evidence="1">Secreted</location>
    </subcellularLocation>
</comment>
<keyword evidence="9" id="KW-1185">Reference proteome</keyword>
<evidence type="ECO:0000313" key="9">
    <source>
        <dbReference type="Proteomes" id="UP000307999"/>
    </source>
</evidence>
<proteinExistence type="predicted"/>
<sequence length="1185" mass="130507">MKNKNTGAFVNWRQIGSICTLLTACIVGSTSVSAIANQGEHKFLEVQKPRSVTTLQLQQPQITSQLTPKASTASDVIVNSEYLFENSLNDEAGAYNLQLVGGSQNYAQRGSGNVLTMQGEQYLELPVQLSQDFQTDKPIYISVDFMLPEIDIDESVRVILSNKNWAYDVYGLKLTAFNEKTAWQPEGTFYVVFNIGVGVTEIASGFHNLKMDTWYTATIELDFEDNTVGFGINGRVDNKSLTENITGNTIDPTGFIDWMGKTPLRIGAHYSEPGTEPEWRHEYDIENGNLTTSNLADVHLDNLVIRSPMPDGNPEVVKAALTAFTSHLNGQPILSNEEMSEWLTELRQNLNGVNITDFAEEAKNFIDTHADKFGALYKIEHKNNLDSVVYDDFSDVSKAYVDLGVWMLETGLTPDNANAATGISLIEHQQFPGSLPSGAQRITNGEADINAQFVLVPGYLMGGMKSDPDGELSAALYRPTGYYAPAGETVTVTVDESWVNSGLHIRVGAHQDNHMTLASTSRFPKLNVDYRIESTSIEVINPMGGGIYILVPQGVDLGWHKIHIDGAVRAPYFSTRKGYETAEQDWQSIRQFPGVFADFESDKFMVTVPTYGIQNFDQPKALLDRWDEIMDLFQIIHGRPLERSRAEAYLLDATQLVIGSFPGGYPVTPGFYAEENGDITQGYYSPFAVLNDKHWEQDRGMLVMLHELGHHHYGRFINVGEQESFVNVPAAAVLNSVFGLSYDEATRYSGYQLFTRTEAAIDWMVTHNFRNGNPIGNDPTTEFQPIETSYQTRGHAKYIDLADITGGWEGLGKVYEMFYVEDLASGTPPQTQIGVSHDEFLIKGSEALDCNLGSLFHFWGIHPSESVSAQLASYQACDGALERVLHYLDNAPRTNEELIQFHAEKTAVDEGQLKAHIYEPLLKSFDVSAAQQIRDNGAYILKTYFDINEDLAPGKPIVENTMVYYSGEHPGATEFSWLAANDPEGQSLRYSWVLKRADTGEVLLSRNWVDGLSVTINAAEMKQLMDTINAAGDEVSLVQQVTTSDTFTIVQSEQAITYLMQEVDSDGDGLSDSAEAELGTDPNNPDTDGDSVNDGEDFAPLDASESLDTDNDGIGNNADTDDDGDGVPDSGDAYPLDPSRSEAQPENPNNGSESSSGGGSLDWLAIVFIGLAVSRQRLLGKGNNN</sequence>
<reference evidence="8 9" key="1">
    <citation type="submission" date="2019-04" db="EMBL/GenBank/DDBJ databases">
        <title>Thalassotalea guangxiensis sp. nov., isolated from sediment of the coastal wetland.</title>
        <authorList>
            <person name="Zheng S."/>
            <person name="Zhang D."/>
        </authorList>
    </citation>
    <scope>NUCLEOTIDE SEQUENCE [LARGE SCALE GENOMIC DNA]</scope>
    <source>
        <strain evidence="8 9">ZS-4</strain>
    </source>
</reference>
<keyword evidence="3 6" id="KW-0732">Signal</keyword>
<feature type="compositionally biased region" description="Acidic residues" evidence="5">
    <location>
        <begin position="1087"/>
        <end position="1111"/>
    </location>
</feature>
<accession>A0A4U1BAS1</accession>
<protein>
    <recommendedName>
        <fullName evidence="7">Peptidase M60 domain-containing protein</fullName>
    </recommendedName>
</protein>
<dbReference type="Gene3D" id="4.10.1080.10">
    <property type="entry name" value="TSP type-3 repeat"/>
    <property type="match status" value="1"/>
</dbReference>
<dbReference type="InterPro" id="IPR031161">
    <property type="entry name" value="Peptidase_M60_dom"/>
</dbReference>
<evidence type="ECO:0000256" key="5">
    <source>
        <dbReference type="SAM" id="MobiDB-lite"/>
    </source>
</evidence>
<dbReference type="Proteomes" id="UP000307999">
    <property type="component" value="Unassembled WGS sequence"/>
</dbReference>
<evidence type="ECO:0000259" key="7">
    <source>
        <dbReference type="PROSITE" id="PS51723"/>
    </source>
</evidence>
<comment type="caution">
    <text evidence="8">The sequence shown here is derived from an EMBL/GenBank/DDBJ whole genome shotgun (WGS) entry which is preliminary data.</text>
</comment>